<gene>
    <name evidence="1" type="ORF">DWX41_02310</name>
</gene>
<organism evidence="1 2">
    <name type="scientific">Hungatella hathewayi</name>
    <dbReference type="NCBI Taxonomy" id="154046"/>
    <lineage>
        <taxon>Bacteria</taxon>
        <taxon>Bacillati</taxon>
        <taxon>Bacillota</taxon>
        <taxon>Clostridia</taxon>
        <taxon>Lachnospirales</taxon>
        <taxon>Lachnospiraceae</taxon>
        <taxon>Hungatella</taxon>
    </lineage>
</organism>
<comment type="caution">
    <text evidence="1">The sequence shown here is derived from an EMBL/GenBank/DDBJ whole genome shotgun (WGS) entry which is preliminary data.</text>
</comment>
<accession>A0A3E2X199</accession>
<evidence type="ECO:0000313" key="1">
    <source>
        <dbReference type="EMBL" id="RGC35045.1"/>
    </source>
</evidence>
<sequence>MRRESIESFTEQKFRVFTEMRLNKLKHQFIKNISSNNAYFRTKLLWEIKDEYIEVLHIYRNRIQIGTPGIEGFTDTFEKTGGMILGTQHTDDFFFHLNYACL</sequence>
<dbReference type="GeneID" id="93335751"/>
<dbReference type="EMBL" id="QVIA01000002">
    <property type="protein sequence ID" value="RGC35045.1"/>
    <property type="molecule type" value="Genomic_DNA"/>
</dbReference>
<dbReference type="AlphaFoldDB" id="A0A3E2X199"/>
<evidence type="ECO:0000313" key="2">
    <source>
        <dbReference type="Proteomes" id="UP000261111"/>
    </source>
</evidence>
<dbReference type="Proteomes" id="UP000261111">
    <property type="component" value="Unassembled WGS sequence"/>
</dbReference>
<dbReference type="RefSeq" id="WP_025656019.1">
    <property type="nucleotide sequence ID" value="NZ_QVIA01000002.1"/>
</dbReference>
<proteinExistence type="predicted"/>
<reference evidence="1 2" key="1">
    <citation type="submission" date="2018-08" db="EMBL/GenBank/DDBJ databases">
        <title>A genome reference for cultivated species of the human gut microbiota.</title>
        <authorList>
            <person name="Zou Y."/>
            <person name="Xue W."/>
            <person name="Luo G."/>
        </authorList>
    </citation>
    <scope>NUCLEOTIDE SEQUENCE [LARGE SCALE GENOMIC DNA]</scope>
    <source>
        <strain evidence="1 2">AF19-21</strain>
    </source>
</reference>
<name>A0A3E2X199_9FIRM</name>
<protein>
    <submittedName>
        <fullName evidence="1">Uncharacterized protein</fullName>
    </submittedName>
</protein>